<dbReference type="OrthoDB" id="170401at2157"/>
<reference evidence="1 2" key="1">
    <citation type="journal article" date="2013" name="Genome Announc.">
        <title>Draft Genome Sequence of 'Candidatus Halobonum tyrrellensis' Strain G22, Isolated from the Hypersaline Waters of Lake Tyrrell, Australia.</title>
        <authorList>
            <person name="Ugalde J.A."/>
            <person name="Narasingarao P."/>
            <person name="Kuo S."/>
            <person name="Podell S."/>
            <person name="Allen E.E."/>
        </authorList>
    </citation>
    <scope>NUCLEOTIDE SEQUENCE [LARGE SCALE GENOMIC DNA]</scope>
    <source>
        <strain evidence="1 2">G22</strain>
    </source>
</reference>
<dbReference type="InterPro" id="IPR016064">
    <property type="entry name" value="NAD/diacylglycerol_kinase_sf"/>
</dbReference>
<dbReference type="Gene3D" id="2.60.200.30">
    <property type="entry name" value="Probable inorganic polyphosphate/atp-NAD kinase, domain 2"/>
    <property type="match status" value="1"/>
</dbReference>
<dbReference type="EMBL" id="ASGZ01000013">
    <property type="protein sequence ID" value="ESP89324.1"/>
    <property type="molecule type" value="Genomic_DNA"/>
</dbReference>
<proteinExistence type="predicted"/>
<dbReference type="Proteomes" id="UP000017840">
    <property type="component" value="Unassembled WGS sequence"/>
</dbReference>
<dbReference type="GO" id="GO:0019674">
    <property type="term" value="P:NAD+ metabolic process"/>
    <property type="evidence" value="ECO:0007669"/>
    <property type="project" value="InterPro"/>
</dbReference>
<protein>
    <submittedName>
        <fullName evidence="1">ATP-NAD kinase</fullName>
    </submittedName>
</protein>
<dbReference type="STRING" id="1324957.K933_04881"/>
<dbReference type="GO" id="GO:0003951">
    <property type="term" value="F:NAD+ kinase activity"/>
    <property type="evidence" value="ECO:0007669"/>
    <property type="project" value="InterPro"/>
</dbReference>
<dbReference type="InterPro" id="IPR017437">
    <property type="entry name" value="ATP-NAD_kinase_PpnK-typ_C"/>
</dbReference>
<accession>V4HN51</accession>
<name>V4HN51_9EURY</name>
<sequence length="245" mass="25075">MSDLRVALTGDDAAVRRRVDEAGWTVVPSDAPDADALVTVGERALVDAALSGPAAPLLPVVPADAGAAEAAGGRHAVRAAEVGAALDAVASGDAAAVDHPVLAVSDSGERVARALFDVSLITSEPAGISEYSVRADDRRLDGFRADGVVVATPLGSAGYARATGGPLLEPGTGLAVVPVSPFATRWDARVVDGRVRLRVERDDTEVSLVADDRVVRPVSPAATLDVTPAGSVELLDVGRRFPPRR</sequence>
<gene>
    <name evidence="1" type="ORF">K933_04881</name>
</gene>
<evidence type="ECO:0000313" key="1">
    <source>
        <dbReference type="EMBL" id="ESP89324.1"/>
    </source>
</evidence>
<evidence type="ECO:0000313" key="2">
    <source>
        <dbReference type="Proteomes" id="UP000017840"/>
    </source>
</evidence>
<dbReference type="eggNOG" id="arCOG01348">
    <property type="taxonomic scope" value="Archaea"/>
</dbReference>
<comment type="caution">
    <text evidence="1">The sequence shown here is derived from an EMBL/GenBank/DDBJ whole genome shotgun (WGS) entry which is preliminary data.</text>
</comment>
<dbReference type="AlphaFoldDB" id="V4HN51"/>
<keyword evidence="1" id="KW-0808">Transferase</keyword>
<keyword evidence="1" id="KW-0418">Kinase</keyword>
<dbReference type="SUPFAM" id="SSF111331">
    <property type="entry name" value="NAD kinase/diacylglycerol kinase-like"/>
    <property type="match status" value="1"/>
</dbReference>
<dbReference type="Pfam" id="PF20143">
    <property type="entry name" value="NAD_kinase_C"/>
    <property type="match status" value="1"/>
</dbReference>
<dbReference type="RefSeq" id="WP_023393566.1">
    <property type="nucleotide sequence ID" value="NZ_ASGZ01000013.1"/>
</dbReference>
<keyword evidence="2" id="KW-1185">Reference proteome</keyword>
<organism evidence="1 2">
    <name type="scientific">Candidatus Halobonum tyrrellensis G22</name>
    <dbReference type="NCBI Taxonomy" id="1324957"/>
    <lineage>
        <taxon>Archaea</taxon>
        <taxon>Methanobacteriati</taxon>
        <taxon>Methanobacteriota</taxon>
        <taxon>Stenosarchaea group</taxon>
        <taxon>Halobacteria</taxon>
        <taxon>Halobacteriales</taxon>
        <taxon>Haloferacaceae</taxon>
        <taxon>Candidatus Halobonum</taxon>
    </lineage>
</organism>